<feature type="compositionally biased region" description="Basic and acidic residues" evidence="1">
    <location>
        <begin position="252"/>
        <end position="270"/>
    </location>
</feature>
<name>A0A7I8W5R8_9ANNE</name>
<feature type="region of interest" description="Disordered" evidence="1">
    <location>
        <begin position="132"/>
        <end position="231"/>
    </location>
</feature>
<feature type="compositionally biased region" description="Basic and acidic residues" evidence="1">
    <location>
        <begin position="134"/>
        <end position="147"/>
    </location>
</feature>
<feature type="region of interest" description="Disordered" evidence="1">
    <location>
        <begin position="291"/>
        <end position="323"/>
    </location>
</feature>
<dbReference type="Proteomes" id="UP000549394">
    <property type="component" value="Unassembled WGS sequence"/>
</dbReference>
<evidence type="ECO:0000256" key="1">
    <source>
        <dbReference type="SAM" id="MobiDB-lite"/>
    </source>
</evidence>
<organism evidence="2 3">
    <name type="scientific">Dimorphilus gyrociliatus</name>
    <dbReference type="NCBI Taxonomy" id="2664684"/>
    <lineage>
        <taxon>Eukaryota</taxon>
        <taxon>Metazoa</taxon>
        <taxon>Spiralia</taxon>
        <taxon>Lophotrochozoa</taxon>
        <taxon>Annelida</taxon>
        <taxon>Polychaeta</taxon>
        <taxon>Polychaeta incertae sedis</taxon>
        <taxon>Dinophilidae</taxon>
        <taxon>Dimorphilus</taxon>
    </lineage>
</organism>
<accession>A0A7I8W5R8</accession>
<sequence>MANYSCDNLVDVPDTCIKKRHIDFNRRRSYNVDELLSSSPLRCDSNSDDSIDNSPVKGANTFIVGNDESFRAYIERTKVETRRQDSFKLRDIKRYVPNRFVSKETATCRAESDRPLEIQNKLEIIKESLNSPAESREKIEVKRETPKRGVQRSVSLKSREKPKMTGKSSIDNNKNRRRSNALPKMSDINKEKIDGRGEAKENTKEKSKKVKEVPKVNDRMKDSSFSDLSSISSVSDLSLSNVLNVSRPITGRIERRAANDVDDKKSDKKDSSKKKIFPQIKAALFRPGQKFAKISEKKSGPVKATPAKKEIDKDISETSQDSGISFSNQAAPILASTPVKKSQSIASPFIQTPKKSFIPTPKKSGSSIRRSNSSASSAENLMGFQTPVKTDILRRQRRRKSIDTMDFDFEGVNKTAVCL</sequence>
<gene>
    <name evidence="2" type="ORF">DGYR_LOCUS11526</name>
</gene>
<feature type="region of interest" description="Disordered" evidence="1">
    <location>
        <begin position="245"/>
        <end position="274"/>
    </location>
</feature>
<evidence type="ECO:0000313" key="3">
    <source>
        <dbReference type="Proteomes" id="UP000549394"/>
    </source>
</evidence>
<proteinExistence type="predicted"/>
<keyword evidence="3" id="KW-1185">Reference proteome</keyword>
<reference evidence="2 3" key="1">
    <citation type="submission" date="2020-08" db="EMBL/GenBank/DDBJ databases">
        <authorList>
            <person name="Hejnol A."/>
        </authorList>
    </citation>
    <scope>NUCLEOTIDE SEQUENCE [LARGE SCALE GENOMIC DNA]</scope>
</reference>
<dbReference type="EMBL" id="CAJFCJ010000019">
    <property type="protein sequence ID" value="CAD5123897.1"/>
    <property type="molecule type" value="Genomic_DNA"/>
</dbReference>
<protein>
    <submittedName>
        <fullName evidence="2">DgyrCDS12206</fullName>
    </submittedName>
</protein>
<feature type="compositionally biased region" description="Basic and acidic residues" evidence="1">
    <location>
        <begin position="187"/>
        <end position="224"/>
    </location>
</feature>
<evidence type="ECO:0000313" key="2">
    <source>
        <dbReference type="EMBL" id="CAD5123897.1"/>
    </source>
</evidence>
<dbReference type="AlphaFoldDB" id="A0A7I8W5R8"/>
<feature type="compositionally biased region" description="Basic and acidic residues" evidence="1">
    <location>
        <begin position="307"/>
        <end position="316"/>
    </location>
</feature>
<feature type="region of interest" description="Disordered" evidence="1">
    <location>
        <begin position="352"/>
        <end position="381"/>
    </location>
</feature>
<feature type="compositionally biased region" description="Low complexity" evidence="1">
    <location>
        <begin position="364"/>
        <end position="378"/>
    </location>
</feature>
<comment type="caution">
    <text evidence="2">The sequence shown here is derived from an EMBL/GenBank/DDBJ whole genome shotgun (WGS) entry which is preliminary data.</text>
</comment>